<keyword evidence="2" id="KW-1185">Reference proteome</keyword>
<evidence type="ECO:0000313" key="1">
    <source>
        <dbReference type="EMBL" id="MQA18021.1"/>
    </source>
</evidence>
<comment type="caution">
    <text evidence="1">The sequence shown here is derived from an EMBL/GenBank/DDBJ whole genome shotgun (WGS) entry which is preliminary data.</text>
</comment>
<accession>A0A843S6Y1</accession>
<protein>
    <submittedName>
        <fullName evidence="1">Uncharacterized protein</fullName>
    </submittedName>
</protein>
<evidence type="ECO:0000313" key="2">
    <source>
        <dbReference type="Proteomes" id="UP000444318"/>
    </source>
</evidence>
<name>A0A843S6Y1_9BURK</name>
<proteinExistence type="predicted"/>
<dbReference type="AlphaFoldDB" id="A0A843S6Y1"/>
<dbReference type="EMBL" id="WHUF01000001">
    <property type="protein sequence ID" value="MQA18021.1"/>
    <property type="molecule type" value="Genomic_DNA"/>
</dbReference>
<dbReference type="Proteomes" id="UP000444318">
    <property type="component" value="Unassembled WGS sequence"/>
</dbReference>
<reference evidence="1 2" key="1">
    <citation type="submission" date="2019-10" db="EMBL/GenBank/DDBJ databases">
        <title>Two novel species isolated from a subtropical stream in China.</title>
        <authorList>
            <person name="Lu H."/>
        </authorList>
    </citation>
    <scope>NUCLEOTIDE SEQUENCE [LARGE SCALE GENOMIC DNA]</scope>
    <source>
        <strain evidence="1 2">FT103W</strain>
    </source>
</reference>
<organism evidence="1 2">
    <name type="scientific">Rugamonas rivuli</name>
    <dbReference type="NCBI Taxonomy" id="2743358"/>
    <lineage>
        <taxon>Bacteria</taxon>
        <taxon>Pseudomonadati</taxon>
        <taxon>Pseudomonadota</taxon>
        <taxon>Betaproteobacteria</taxon>
        <taxon>Burkholderiales</taxon>
        <taxon>Oxalobacteraceae</taxon>
        <taxon>Telluria group</taxon>
        <taxon>Rugamonas</taxon>
    </lineage>
</organism>
<gene>
    <name evidence="1" type="ORF">GEV01_00695</name>
</gene>
<sequence>MMNFPFEPRSTSYLRQGQYWSFQLSNGYFACGLVLARTTSEGKLNRTLFLGGLLNWSGPSLPTPSNLKNAGVLQSGFMHIRAIQRNGGEVNGAVDGTWDVAPEVVYTGLTSDGPPIWGYGYIRALAEKHFGDEGWSDKQLRKTA</sequence>